<dbReference type="InterPro" id="IPR044845">
    <property type="entry name" value="HPAT/SRGT1-like"/>
</dbReference>
<keyword evidence="2" id="KW-0328">Glycosyltransferase</keyword>
<evidence type="ECO:0000256" key="5">
    <source>
        <dbReference type="ARBA" id="ARBA00022989"/>
    </source>
</evidence>
<keyword evidence="4 7" id="KW-0812">Transmembrane</keyword>
<protein>
    <recommendedName>
        <fullName evidence="8">Hydroxyproline O-arabinosyltransferase-like domain-containing protein</fullName>
    </recommendedName>
</protein>
<sequence length="349" mass="39694">MAAKKHMGRADPVLLVLFALLGLGFFFGTYNLVTMIIHKEAFNSRSWVAGGLDWFDPVISIPEKVRSRDSNPPKFHVALTATDTPYSQWQCRIMYYWYKKVKDLPGSDMGNFTRVLHSGNPDKLMEEIPTFVVDPLPEGLDRGYIVLNRPWAFVQWLERATIEEEYILMAEPDHIFLCPLPNLAYGTQPAGFSFFYIKPAVHEKIIRKFYPKENGPVTDIDPIGNSPVIIKKSLLEEIAPTWVNVSLRMKEDPDTDKAFGWVLEMYAYAVASALHGVQHNLHKEFMLQGELTYGKKGEWHFDKRSYLNGPPPRNLSLPPPGVPETVVRLVKMVNEATANIPEWDTLTSG</sequence>
<organism evidence="9 10">
    <name type="scientific">Morella rubra</name>
    <name type="common">Chinese bayberry</name>
    <dbReference type="NCBI Taxonomy" id="262757"/>
    <lineage>
        <taxon>Eukaryota</taxon>
        <taxon>Viridiplantae</taxon>
        <taxon>Streptophyta</taxon>
        <taxon>Embryophyta</taxon>
        <taxon>Tracheophyta</taxon>
        <taxon>Spermatophyta</taxon>
        <taxon>Magnoliopsida</taxon>
        <taxon>eudicotyledons</taxon>
        <taxon>Gunneridae</taxon>
        <taxon>Pentapetalae</taxon>
        <taxon>rosids</taxon>
        <taxon>fabids</taxon>
        <taxon>Fagales</taxon>
        <taxon>Myricaceae</taxon>
        <taxon>Morella</taxon>
    </lineage>
</organism>
<gene>
    <name evidence="9" type="ORF">CJ030_MR1G019972</name>
</gene>
<name>A0A6A1WUZ2_9ROSI</name>
<dbReference type="OrthoDB" id="10259977at2759"/>
<keyword evidence="10" id="KW-1185">Reference proteome</keyword>
<dbReference type="Proteomes" id="UP000516437">
    <property type="component" value="Chromosome 1"/>
</dbReference>
<accession>A0A6A1WUZ2</accession>
<evidence type="ECO:0000313" key="9">
    <source>
        <dbReference type="EMBL" id="KAB1227568.1"/>
    </source>
</evidence>
<evidence type="ECO:0000313" key="10">
    <source>
        <dbReference type="Proteomes" id="UP000516437"/>
    </source>
</evidence>
<keyword evidence="5 7" id="KW-1133">Transmembrane helix</keyword>
<feature type="transmembrane region" description="Helical" evidence="7">
    <location>
        <begin position="12"/>
        <end position="33"/>
    </location>
</feature>
<reference evidence="9 10" key="1">
    <citation type="journal article" date="2019" name="Plant Biotechnol. J.">
        <title>The red bayberry genome and genetic basis of sex determination.</title>
        <authorList>
            <person name="Jia H.M."/>
            <person name="Jia H.J."/>
            <person name="Cai Q.L."/>
            <person name="Wang Y."/>
            <person name="Zhao H.B."/>
            <person name="Yang W.F."/>
            <person name="Wang G.Y."/>
            <person name="Li Y.H."/>
            <person name="Zhan D.L."/>
            <person name="Shen Y.T."/>
            <person name="Niu Q.F."/>
            <person name="Chang L."/>
            <person name="Qiu J."/>
            <person name="Zhao L."/>
            <person name="Xie H.B."/>
            <person name="Fu W.Y."/>
            <person name="Jin J."/>
            <person name="Li X.W."/>
            <person name="Jiao Y."/>
            <person name="Zhou C.C."/>
            <person name="Tu T."/>
            <person name="Chai C.Y."/>
            <person name="Gao J.L."/>
            <person name="Fan L.J."/>
            <person name="van de Weg E."/>
            <person name="Wang J.Y."/>
            <person name="Gao Z.S."/>
        </authorList>
    </citation>
    <scope>NUCLEOTIDE SEQUENCE [LARGE SCALE GENOMIC DNA]</scope>
    <source>
        <tissue evidence="9">Leaves</tissue>
    </source>
</reference>
<dbReference type="AlphaFoldDB" id="A0A6A1WUZ2"/>
<keyword evidence="6 7" id="KW-0472">Membrane</keyword>
<evidence type="ECO:0000256" key="2">
    <source>
        <dbReference type="ARBA" id="ARBA00022676"/>
    </source>
</evidence>
<evidence type="ECO:0000259" key="8">
    <source>
        <dbReference type="Pfam" id="PF23452"/>
    </source>
</evidence>
<evidence type="ECO:0000256" key="3">
    <source>
        <dbReference type="ARBA" id="ARBA00022679"/>
    </source>
</evidence>
<dbReference type="PANTHER" id="PTHR31485:SF4">
    <property type="entry name" value="HYDROXYPROLINE O-ARABINOSYLTRANSFERASE RDN1"/>
    <property type="match status" value="1"/>
</dbReference>
<dbReference type="GO" id="GO:0016757">
    <property type="term" value="F:glycosyltransferase activity"/>
    <property type="evidence" value="ECO:0007669"/>
    <property type="project" value="UniProtKB-KW"/>
</dbReference>
<dbReference type="InterPro" id="IPR056508">
    <property type="entry name" value="HPAT-like"/>
</dbReference>
<dbReference type="Pfam" id="PF23452">
    <property type="entry name" value="HPAT"/>
    <property type="match status" value="1"/>
</dbReference>
<comment type="subcellular location">
    <subcellularLocation>
        <location evidence="1">Membrane</location>
        <topology evidence="1">Single-pass membrane protein</topology>
    </subcellularLocation>
</comment>
<evidence type="ECO:0000256" key="7">
    <source>
        <dbReference type="SAM" id="Phobius"/>
    </source>
</evidence>
<keyword evidence="3" id="KW-0808">Transferase</keyword>
<dbReference type="EMBL" id="RXIC02000019">
    <property type="protein sequence ID" value="KAB1227568.1"/>
    <property type="molecule type" value="Genomic_DNA"/>
</dbReference>
<evidence type="ECO:0000256" key="1">
    <source>
        <dbReference type="ARBA" id="ARBA00004167"/>
    </source>
</evidence>
<dbReference type="PANTHER" id="PTHR31485">
    <property type="entry name" value="PEPTIDYL SERINE ALPHA-GALACTOSYLTRANSFERASE"/>
    <property type="match status" value="1"/>
</dbReference>
<evidence type="ECO:0000256" key="4">
    <source>
        <dbReference type="ARBA" id="ARBA00022692"/>
    </source>
</evidence>
<feature type="domain" description="Hydroxyproline O-arabinosyltransferase-like" evidence="8">
    <location>
        <begin position="75"/>
        <end position="288"/>
    </location>
</feature>
<evidence type="ECO:0000256" key="6">
    <source>
        <dbReference type="ARBA" id="ARBA00023136"/>
    </source>
</evidence>
<comment type="caution">
    <text evidence="9">The sequence shown here is derived from an EMBL/GenBank/DDBJ whole genome shotgun (WGS) entry which is preliminary data.</text>
</comment>
<dbReference type="GO" id="GO:0016020">
    <property type="term" value="C:membrane"/>
    <property type="evidence" value="ECO:0007669"/>
    <property type="project" value="UniProtKB-SubCell"/>
</dbReference>
<proteinExistence type="predicted"/>